<keyword evidence="3" id="KW-1185">Reference proteome</keyword>
<accession>A0A1A0HIL8</accession>
<sequence>MKSQDLIVLAASVVSISGMFTPGKGNPALGSLEIPEEKPFPKESLHPDLEEVPPPIKRPDSPPRNPFGQHDSKPNGELFQDWSQGPSKPETQEHEYQDIRYGGYGNPPKS</sequence>
<protein>
    <submittedName>
        <fullName evidence="2">Uncharacterized protein</fullName>
    </submittedName>
</protein>
<dbReference type="AlphaFoldDB" id="A0A1A0HIL8"/>
<reference evidence="2 3" key="1">
    <citation type="submission" date="2016-05" db="EMBL/GenBank/DDBJ databases">
        <title>Comparative genomics of biotechnologically important yeasts.</title>
        <authorList>
            <consortium name="DOE Joint Genome Institute"/>
            <person name="Riley R."/>
            <person name="Haridas S."/>
            <person name="Wolfe K.H."/>
            <person name="Lopes M.R."/>
            <person name="Hittinger C.T."/>
            <person name="Goker M."/>
            <person name="Salamov A."/>
            <person name="Wisecaver J."/>
            <person name="Long T.M."/>
            <person name="Aerts A.L."/>
            <person name="Barry K."/>
            <person name="Choi C."/>
            <person name="Clum A."/>
            <person name="Coughlan A.Y."/>
            <person name="Deshpande S."/>
            <person name="Douglass A.P."/>
            <person name="Hanson S.J."/>
            <person name="Klenk H.-P."/>
            <person name="LaButti K."/>
            <person name="Lapidus A."/>
            <person name="Lindquist E."/>
            <person name="Lipzen A."/>
            <person name="Meier-kolthoff J.P."/>
            <person name="Ohm R.A."/>
            <person name="Otillar R.P."/>
            <person name="Pangilinan J."/>
            <person name="Peng Y."/>
            <person name="Rokas A."/>
            <person name="Rosa C.A."/>
            <person name="Scheuner C."/>
            <person name="Sibirny A.A."/>
            <person name="Slot J.C."/>
            <person name="Stielow J.B."/>
            <person name="Sun H."/>
            <person name="Kurtzman C.P."/>
            <person name="Blackwell M."/>
            <person name="Grigoriev I.V."/>
            <person name="Jeffries T.W."/>
        </authorList>
    </citation>
    <scope>NUCLEOTIDE SEQUENCE [LARGE SCALE GENOMIC DNA]</scope>
    <source>
        <strain evidence="2 3">NRRL YB-4993</strain>
    </source>
</reference>
<evidence type="ECO:0000256" key="1">
    <source>
        <dbReference type="SAM" id="MobiDB-lite"/>
    </source>
</evidence>
<name>A0A1A0HIL8_9ASCO</name>
<proteinExistence type="predicted"/>
<comment type="caution">
    <text evidence="2">The sequence shown here is derived from an EMBL/GenBank/DDBJ whole genome shotgun (WGS) entry which is preliminary data.</text>
</comment>
<dbReference type="EMBL" id="LXTC01000001">
    <property type="protein sequence ID" value="OBA23999.1"/>
    <property type="molecule type" value="Genomic_DNA"/>
</dbReference>
<organism evidence="2 3">
    <name type="scientific">Metschnikowia bicuspidata var. bicuspidata NRRL YB-4993</name>
    <dbReference type="NCBI Taxonomy" id="869754"/>
    <lineage>
        <taxon>Eukaryota</taxon>
        <taxon>Fungi</taxon>
        <taxon>Dikarya</taxon>
        <taxon>Ascomycota</taxon>
        <taxon>Saccharomycotina</taxon>
        <taxon>Pichiomycetes</taxon>
        <taxon>Metschnikowiaceae</taxon>
        <taxon>Metschnikowia</taxon>
    </lineage>
</organism>
<feature type="region of interest" description="Disordered" evidence="1">
    <location>
        <begin position="18"/>
        <end position="110"/>
    </location>
</feature>
<dbReference type="Proteomes" id="UP000092555">
    <property type="component" value="Unassembled WGS sequence"/>
</dbReference>
<gene>
    <name evidence="2" type="ORF">METBIDRAFT_30352</name>
</gene>
<dbReference type="GeneID" id="30028598"/>
<feature type="compositionally biased region" description="Basic and acidic residues" evidence="1">
    <location>
        <begin position="35"/>
        <end position="49"/>
    </location>
</feature>
<evidence type="ECO:0000313" key="2">
    <source>
        <dbReference type="EMBL" id="OBA23999.1"/>
    </source>
</evidence>
<evidence type="ECO:0000313" key="3">
    <source>
        <dbReference type="Proteomes" id="UP000092555"/>
    </source>
</evidence>
<dbReference type="RefSeq" id="XP_018714480.1">
    <property type="nucleotide sequence ID" value="XM_018855622.1"/>
</dbReference>